<protein>
    <submittedName>
        <fullName evidence="1">Uncharacterized protein</fullName>
    </submittedName>
</protein>
<dbReference type="EMBL" id="SOZE01000005">
    <property type="protein sequence ID" value="TFF38850.1"/>
    <property type="molecule type" value="Genomic_DNA"/>
</dbReference>
<sequence length="72" mass="7729">MTTLTISIPDDSSDIISDITSLVKNAGGEISISSDEGLSEQEMDLLKSSYKEALLIKDGKLKGIPASELWND</sequence>
<evidence type="ECO:0000313" key="2">
    <source>
        <dbReference type="Proteomes" id="UP000297540"/>
    </source>
</evidence>
<dbReference type="AlphaFoldDB" id="A0A4Y8SJM5"/>
<keyword evidence="2" id="KW-1185">Reference proteome</keyword>
<proteinExistence type="predicted"/>
<gene>
    <name evidence="1" type="ORF">E2R66_07550</name>
</gene>
<dbReference type="Proteomes" id="UP000297540">
    <property type="component" value="Unassembled WGS sequence"/>
</dbReference>
<comment type="caution">
    <text evidence="1">The sequence shown here is derived from an EMBL/GenBank/DDBJ whole genome shotgun (WGS) entry which is preliminary data.</text>
</comment>
<name>A0A4Y8SJM5_9SPHI</name>
<evidence type="ECO:0000313" key="1">
    <source>
        <dbReference type="EMBL" id="TFF38850.1"/>
    </source>
</evidence>
<accession>A0A4Y8SJM5</accession>
<dbReference type="RefSeq" id="WP_133228179.1">
    <property type="nucleotide sequence ID" value="NZ_SOZE01000005.1"/>
</dbReference>
<dbReference type="OrthoDB" id="798947at2"/>
<organism evidence="1 2">
    <name type="scientific">Mucilaginibacter psychrotolerans</name>
    <dbReference type="NCBI Taxonomy" id="1524096"/>
    <lineage>
        <taxon>Bacteria</taxon>
        <taxon>Pseudomonadati</taxon>
        <taxon>Bacteroidota</taxon>
        <taxon>Sphingobacteriia</taxon>
        <taxon>Sphingobacteriales</taxon>
        <taxon>Sphingobacteriaceae</taxon>
        <taxon>Mucilaginibacter</taxon>
    </lineage>
</organism>
<reference evidence="1 2" key="1">
    <citation type="journal article" date="2017" name="Int. J. Syst. Evol. Microbiol.">
        <title>Mucilaginibacterpsychrotolerans sp. nov., isolated from peatlands.</title>
        <authorList>
            <person name="Deng Y."/>
            <person name="Shen L."/>
            <person name="Xu B."/>
            <person name="Liu Y."/>
            <person name="Gu Z."/>
            <person name="Liu H."/>
            <person name="Zhou Y."/>
        </authorList>
    </citation>
    <scope>NUCLEOTIDE SEQUENCE [LARGE SCALE GENOMIC DNA]</scope>
    <source>
        <strain evidence="1 2">NH7-4</strain>
    </source>
</reference>